<organism evidence="1">
    <name type="scientific">marine metagenome</name>
    <dbReference type="NCBI Taxonomy" id="408172"/>
    <lineage>
        <taxon>unclassified sequences</taxon>
        <taxon>metagenomes</taxon>
        <taxon>ecological metagenomes</taxon>
    </lineage>
</organism>
<gene>
    <name evidence="1" type="ORF">METZ01_LOCUS158828</name>
</gene>
<sequence>VNAHRLSDYIYNHQIAVLASLPMSSPFEKKTQLVCIIAGALLKTAGFVIEIRQLL</sequence>
<protein>
    <submittedName>
        <fullName evidence="1">Uncharacterized protein</fullName>
    </submittedName>
</protein>
<reference evidence="1" key="1">
    <citation type="submission" date="2018-05" db="EMBL/GenBank/DDBJ databases">
        <authorList>
            <person name="Lanie J.A."/>
            <person name="Ng W.-L."/>
            <person name="Kazmierczak K.M."/>
            <person name="Andrzejewski T.M."/>
            <person name="Davidsen T.M."/>
            <person name="Wayne K.J."/>
            <person name="Tettelin H."/>
            <person name="Glass J.I."/>
            <person name="Rusch D."/>
            <person name="Podicherti R."/>
            <person name="Tsui H.-C.T."/>
            <person name="Winkler M.E."/>
        </authorList>
    </citation>
    <scope>NUCLEOTIDE SEQUENCE</scope>
</reference>
<dbReference type="EMBL" id="UINC01027173">
    <property type="protein sequence ID" value="SVB05974.1"/>
    <property type="molecule type" value="Genomic_DNA"/>
</dbReference>
<dbReference type="AlphaFoldDB" id="A0A382AX64"/>
<feature type="non-terminal residue" evidence="1">
    <location>
        <position position="1"/>
    </location>
</feature>
<name>A0A382AX64_9ZZZZ</name>
<accession>A0A382AX64</accession>
<proteinExistence type="predicted"/>
<evidence type="ECO:0000313" key="1">
    <source>
        <dbReference type="EMBL" id="SVB05974.1"/>
    </source>
</evidence>